<evidence type="ECO:0000313" key="3">
    <source>
        <dbReference type="Proteomes" id="UP001054945"/>
    </source>
</evidence>
<name>A0AAV4W1R1_CAEEX</name>
<dbReference type="Pfam" id="PF01826">
    <property type="entry name" value="TIL"/>
    <property type="match status" value="1"/>
</dbReference>
<sequence>MRKSCDQYTNEFEDCPEECVKGCFCRKGFVRGPMRNCIRPRKCKSENFLEPWFLINSRKSSGKLIQQDQIKRERNFRK</sequence>
<dbReference type="EMBL" id="BPLR01015398">
    <property type="protein sequence ID" value="GIY75854.1"/>
    <property type="molecule type" value="Genomic_DNA"/>
</dbReference>
<proteinExistence type="predicted"/>
<feature type="domain" description="TIL" evidence="1">
    <location>
        <begin position="3"/>
        <end position="43"/>
    </location>
</feature>
<evidence type="ECO:0000313" key="2">
    <source>
        <dbReference type="EMBL" id="GIY75854.1"/>
    </source>
</evidence>
<dbReference type="Gene3D" id="2.10.25.10">
    <property type="entry name" value="Laminin"/>
    <property type="match status" value="1"/>
</dbReference>
<dbReference type="SUPFAM" id="SSF57567">
    <property type="entry name" value="Serine protease inhibitors"/>
    <property type="match status" value="1"/>
</dbReference>
<dbReference type="InterPro" id="IPR002919">
    <property type="entry name" value="TIL_dom"/>
</dbReference>
<reference evidence="2 3" key="1">
    <citation type="submission" date="2021-06" db="EMBL/GenBank/DDBJ databases">
        <title>Caerostris extrusa draft genome.</title>
        <authorList>
            <person name="Kono N."/>
            <person name="Arakawa K."/>
        </authorList>
    </citation>
    <scope>NUCLEOTIDE SEQUENCE [LARGE SCALE GENOMIC DNA]</scope>
</reference>
<evidence type="ECO:0000259" key="1">
    <source>
        <dbReference type="Pfam" id="PF01826"/>
    </source>
</evidence>
<keyword evidence="3" id="KW-1185">Reference proteome</keyword>
<dbReference type="CDD" id="cd19941">
    <property type="entry name" value="TIL"/>
    <property type="match status" value="1"/>
</dbReference>
<comment type="caution">
    <text evidence="2">The sequence shown here is derived from an EMBL/GenBank/DDBJ whole genome shotgun (WGS) entry which is preliminary data.</text>
</comment>
<accession>A0AAV4W1R1</accession>
<dbReference type="Proteomes" id="UP001054945">
    <property type="component" value="Unassembled WGS sequence"/>
</dbReference>
<organism evidence="2 3">
    <name type="scientific">Caerostris extrusa</name>
    <name type="common">Bark spider</name>
    <name type="synonym">Caerostris bankana</name>
    <dbReference type="NCBI Taxonomy" id="172846"/>
    <lineage>
        <taxon>Eukaryota</taxon>
        <taxon>Metazoa</taxon>
        <taxon>Ecdysozoa</taxon>
        <taxon>Arthropoda</taxon>
        <taxon>Chelicerata</taxon>
        <taxon>Arachnida</taxon>
        <taxon>Araneae</taxon>
        <taxon>Araneomorphae</taxon>
        <taxon>Entelegynae</taxon>
        <taxon>Araneoidea</taxon>
        <taxon>Araneidae</taxon>
        <taxon>Caerostris</taxon>
    </lineage>
</organism>
<dbReference type="AlphaFoldDB" id="A0AAV4W1R1"/>
<gene>
    <name evidence="2" type="primary">AVEN_39005_1</name>
    <name evidence="2" type="ORF">CEXT_390651</name>
</gene>
<dbReference type="InterPro" id="IPR036084">
    <property type="entry name" value="Ser_inhib-like_sf"/>
</dbReference>
<protein>
    <submittedName>
        <fullName evidence="2">TIL domain-containing protein</fullName>
    </submittedName>
</protein>